<gene>
    <name evidence="1" type="ORF">BAE27_05905</name>
    <name evidence="2" type="ORF">BAE30_13810</name>
</gene>
<dbReference type="GeneID" id="92932054"/>
<evidence type="ECO:0000313" key="3">
    <source>
        <dbReference type="Proteomes" id="UP000175616"/>
    </source>
</evidence>
<organism evidence="2 4">
    <name type="scientific">Acidithiobacillus caldus</name>
    <dbReference type="NCBI Taxonomy" id="33059"/>
    <lineage>
        <taxon>Bacteria</taxon>
        <taxon>Pseudomonadati</taxon>
        <taxon>Pseudomonadota</taxon>
        <taxon>Acidithiobacillia</taxon>
        <taxon>Acidithiobacillales</taxon>
        <taxon>Acidithiobacillaceae</taxon>
        <taxon>Acidithiobacillus</taxon>
    </lineage>
</organism>
<dbReference type="AlphaFoldDB" id="A0A1E7YT37"/>
<dbReference type="Proteomes" id="UP000175707">
    <property type="component" value="Unassembled WGS sequence"/>
</dbReference>
<proteinExistence type="predicted"/>
<name>A0A1E7YT37_9PROT</name>
<dbReference type="RefSeq" id="WP_014003286.1">
    <property type="nucleotide sequence ID" value="NZ_LZYE01000144.1"/>
</dbReference>
<dbReference type="Proteomes" id="UP000175616">
    <property type="component" value="Unassembled WGS sequence"/>
</dbReference>
<accession>A0A1E7YT37</accession>
<evidence type="ECO:0000313" key="4">
    <source>
        <dbReference type="Proteomes" id="UP000175707"/>
    </source>
</evidence>
<dbReference type="EMBL" id="LZYE01000144">
    <property type="protein sequence ID" value="OFC36600.1"/>
    <property type="molecule type" value="Genomic_DNA"/>
</dbReference>
<evidence type="ECO:0000313" key="1">
    <source>
        <dbReference type="EMBL" id="OFC36600.1"/>
    </source>
</evidence>
<dbReference type="EMBL" id="LZYH01000929">
    <property type="protein sequence ID" value="OFC45738.1"/>
    <property type="molecule type" value="Genomic_DNA"/>
</dbReference>
<protein>
    <submittedName>
        <fullName evidence="2">Uncharacterized protein</fullName>
    </submittedName>
</protein>
<comment type="caution">
    <text evidence="2">The sequence shown here is derived from an EMBL/GenBank/DDBJ whole genome shotgun (WGS) entry which is preliminary data.</text>
</comment>
<reference evidence="3 4" key="1">
    <citation type="submission" date="2016-06" db="EMBL/GenBank/DDBJ databases">
        <title>Gene turnover analysis identifies the evolutionary adaptation of the extremophile Acidithiobacillus caldus.</title>
        <authorList>
            <person name="Zhang X."/>
        </authorList>
    </citation>
    <scope>NUCLEOTIDE SEQUENCE [LARGE SCALE GENOMIC DNA]</scope>
    <source>
        <strain evidence="1 3">DX</strain>
        <strain evidence="2 4">S1</strain>
    </source>
</reference>
<sequence>MITVRVEMDMLAVATMTYPDEAKDEILELVDGRDRDKIIRKLRCDRSTATAMVILDAKDDDGNVVMGRTLVDPNYADAGSFLEAAMMACSPNDLYTALRRLCMEESFIGIGLKRLLCKLLFRKLVL</sequence>
<evidence type="ECO:0000313" key="2">
    <source>
        <dbReference type="EMBL" id="OFC45738.1"/>
    </source>
</evidence>